<accession>A0A481YUR9</accession>
<proteinExistence type="predicted"/>
<protein>
    <submittedName>
        <fullName evidence="1">Uncharacterized protein</fullName>
    </submittedName>
</protein>
<sequence length="210" mass="22438">MSTTSRRDDGPWCPAWGSEKNILYAACCLLGAYCLTAEAPYVVITWAAHLTIAQYAVLFGVADRYAKDREWELGAFLTALFDHALSVAAWGYVAAATWTLFAPSTLLVAAAFAQLAHRPSGPLAQLDQINRQLVYWGAAAGAQILVPSAPTSPIAACTILLVLARAAGLCVDTNGAEPCLCFFRAEGKKVGALDFRLLSGREQLTPRTTS</sequence>
<name>A0A481YUR9_9VIRU</name>
<gene>
    <name evidence="1" type="ORF">LCMAC103_02720</name>
</gene>
<organism evidence="1">
    <name type="scientific">Marseillevirus LCMAC103</name>
    <dbReference type="NCBI Taxonomy" id="2506604"/>
    <lineage>
        <taxon>Viruses</taxon>
        <taxon>Varidnaviria</taxon>
        <taxon>Bamfordvirae</taxon>
        <taxon>Nucleocytoviricota</taxon>
        <taxon>Megaviricetes</taxon>
        <taxon>Pimascovirales</taxon>
        <taxon>Pimascovirales incertae sedis</taxon>
        <taxon>Marseilleviridae</taxon>
    </lineage>
</organism>
<reference evidence="1" key="1">
    <citation type="journal article" date="2019" name="MBio">
        <title>Virus Genomes from Deep Sea Sediments Expand the Ocean Megavirome and Support Independent Origins of Viral Gigantism.</title>
        <authorList>
            <person name="Backstrom D."/>
            <person name="Yutin N."/>
            <person name="Jorgensen S.L."/>
            <person name="Dharamshi J."/>
            <person name="Homa F."/>
            <person name="Zaremba-Niedwiedzka K."/>
            <person name="Spang A."/>
            <person name="Wolf Y.I."/>
            <person name="Koonin E.V."/>
            <person name="Ettema T.J."/>
        </authorList>
    </citation>
    <scope>NUCLEOTIDE SEQUENCE</scope>
</reference>
<evidence type="ECO:0000313" key="1">
    <source>
        <dbReference type="EMBL" id="QBK86932.1"/>
    </source>
</evidence>
<dbReference type="EMBL" id="MK500338">
    <property type="protein sequence ID" value="QBK86932.1"/>
    <property type="molecule type" value="Genomic_DNA"/>
</dbReference>